<dbReference type="HOGENOM" id="CLU_000445_91_2_6"/>
<dbReference type="NCBIfam" id="TIGR00254">
    <property type="entry name" value="GGDEF"/>
    <property type="match status" value="1"/>
</dbReference>
<dbReference type="PROSITE" id="PS50887">
    <property type="entry name" value="GGDEF"/>
    <property type="match status" value="1"/>
</dbReference>
<organism evidence="4 5">
    <name type="scientific">Sodalis praecaptivus</name>
    <dbReference type="NCBI Taxonomy" id="1239307"/>
    <lineage>
        <taxon>Bacteria</taxon>
        <taxon>Pseudomonadati</taxon>
        <taxon>Pseudomonadota</taxon>
        <taxon>Gammaproteobacteria</taxon>
        <taxon>Enterobacterales</taxon>
        <taxon>Bruguierivoracaceae</taxon>
        <taxon>Sodalis</taxon>
    </lineage>
</organism>
<dbReference type="InterPro" id="IPR029787">
    <property type="entry name" value="Nucleotide_cyclase"/>
</dbReference>
<gene>
    <name evidence="4" type="ORF">Sant_2304</name>
</gene>
<dbReference type="SUPFAM" id="SSF55073">
    <property type="entry name" value="Nucleotide cyclase"/>
    <property type="match status" value="1"/>
</dbReference>
<dbReference type="Gene3D" id="3.20.20.450">
    <property type="entry name" value="EAL domain"/>
    <property type="match status" value="1"/>
</dbReference>
<dbReference type="PATRIC" id="fig|1239307.3.peg.2554"/>
<keyword evidence="1" id="KW-1133">Transmembrane helix</keyword>
<dbReference type="PANTHER" id="PTHR44757:SF2">
    <property type="entry name" value="BIOFILM ARCHITECTURE MAINTENANCE PROTEIN MBAA"/>
    <property type="match status" value="1"/>
</dbReference>
<accession>W0HUA8</accession>
<dbReference type="AlphaFoldDB" id="W0HUA8"/>
<dbReference type="KEGG" id="sod:Sant_2304"/>
<feature type="domain" description="EAL" evidence="2">
    <location>
        <begin position="490"/>
        <end position="740"/>
    </location>
</feature>
<name>W0HUA8_9GAMM</name>
<evidence type="ECO:0000313" key="5">
    <source>
        <dbReference type="Proteomes" id="UP000019028"/>
    </source>
</evidence>
<dbReference type="PROSITE" id="PS50883">
    <property type="entry name" value="EAL"/>
    <property type="match status" value="1"/>
</dbReference>
<dbReference type="CDD" id="cd01948">
    <property type="entry name" value="EAL"/>
    <property type="match status" value="1"/>
</dbReference>
<reference evidence="4 5" key="1">
    <citation type="journal article" date="2014" name="Genome Biol. Evol.">
        <title>Genome degeneration and adaptation in a nascent stage of symbiosis.</title>
        <authorList>
            <person name="Oakeson K.F."/>
            <person name="Gil R."/>
            <person name="Clayton A.L."/>
            <person name="Dunn D.M."/>
            <person name="von Niederhausern A.C."/>
            <person name="Hamil C."/>
            <person name="Aoyagi A."/>
            <person name="Duval B."/>
            <person name="Baca A."/>
            <person name="Silva F.J."/>
            <person name="Vallier A."/>
            <person name="Jackson D.G."/>
            <person name="Latorre A."/>
            <person name="Weiss R.B."/>
            <person name="Heddi A."/>
            <person name="Moya A."/>
            <person name="Dale C."/>
        </authorList>
    </citation>
    <scope>NUCLEOTIDE SEQUENCE [LARGE SCALE GENOMIC DNA]</scope>
    <source>
        <strain evidence="4 5">HS1</strain>
    </source>
</reference>
<dbReference type="SUPFAM" id="SSF141868">
    <property type="entry name" value="EAL domain-like"/>
    <property type="match status" value="1"/>
</dbReference>
<dbReference type="Proteomes" id="UP000019028">
    <property type="component" value="Chromosome"/>
</dbReference>
<dbReference type="InterPro" id="IPR035919">
    <property type="entry name" value="EAL_sf"/>
</dbReference>
<dbReference type="Gene3D" id="3.30.70.270">
    <property type="match status" value="1"/>
</dbReference>
<dbReference type="InterPro" id="IPR043128">
    <property type="entry name" value="Rev_trsase/Diguanyl_cyclase"/>
</dbReference>
<dbReference type="SMART" id="SM00267">
    <property type="entry name" value="GGDEF"/>
    <property type="match status" value="1"/>
</dbReference>
<feature type="domain" description="GGDEF" evidence="3">
    <location>
        <begin position="348"/>
        <end position="481"/>
    </location>
</feature>
<evidence type="ECO:0000259" key="2">
    <source>
        <dbReference type="PROSITE" id="PS50883"/>
    </source>
</evidence>
<protein>
    <submittedName>
        <fullName evidence="4">Putative diguanylate cyclase/phosphodiesterase</fullName>
    </submittedName>
</protein>
<dbReference type="Pfam" id="PF00990">
    <property type="entry name" value="GGDEF"/>
    <property type="match status" value="1"/>
</dbReference>
<dbReference type="InterPro" id="IPR052155">
    <property type="entry name" value="Biofilm_reg_signaling"/>
</dbReference>
<dbReference type="Pfam" id="PF00563">
    <property type="entry name" value="EAL"/>
    <property type="match status" value="1"/>
</dbReference>
<dbReference type="Pfam" id="PF05228">
    <property type="entry name" value="CHASE4"/>
    <property type="match status" value="1"/>
</dbReference>
<feature type="transmembrane region" description="Helical" evidence="1">
    <location>
        <begin position="270"/>
        <end position="294"/>
    </location>
</feature>
<keyword evidence="1" id="KW-0812">Transmembrane</keyword>
<evidence type="ECO:0000313" key="4">
    <source>
        <dbReference type="EMBL" id="AHF77349.1"/>
    </source>
</evidence>
<evidence type="ECO:0000259" key="3">
    <source>
        <dbReference type="PROSITE" id="PS50887"/>
    </source>
</evidence>
<dbReference type="EMBL" id="CP006569">
    <property type="protein sequence ID" value="AHF77349.1"/>
    <property type="molecule type" value="Genomic_DNA"/>
</dbReference>
<keyword evidence="5" id="KW-1185">Reference proteome</keyword>
<dbReference type="InterPro" id="IPR007892">
    <property type="entry name" value="CHASE4"/>
</dbReference>
<dbReference type="SMART" id="SM00052">
    <property type="entry name" value="EAL"/>
    <property type="match status" value="1"/>
</dbReference>
<proteinExistence type="predicted"/>
<keyword evidence="1" id="KW-0472">Membrane</keyword>
<dbReference type="CDD" id="cd01949">
    <property type="entry name" value="GGDEF"/>
    <property type="match status" value="1"/>
</dbReference>
<sequence length="750" mass="82343">MALPEGFRRTFFKNVSFPLLLVLLLTLCAAAASLWLTSRQINANVVRREQETVRASVAQRLHELAVQQYSITAWPPLYAQLIRPTLDRQWLDENVGGWLYTVFHHQQVYLLNARRQGIYAAIEGLSVSPQAPVPLLAQAARLIDAASRLPANTPLAARDNHVSLTPTRKLEPRGFAAFARIAGQPVVIAVSPVRPPASATGPVSYLLSVVPLDAAFINDLSNHHLLNPLSFSDNPPGRRETALTLVDPQGQTVSFLRWRPQHPGAEVLRAIWPVIPPLAILLFGVIAWMMRAIWRSALRLRQTLIALQASEAQALHVAYHDVLTGLPNRAMLDDRLAQALAYTSRQSDCVALLALDLDRFKQVNDSLGHHGGDALIKAVATRLCGLVREGDVVARTGGDEFLILLRDVKGREAVRALGLRIIDAVKQPFALGGRDIFIGVSIGVALAPADAIEKEDLKRKADIALYAAKARGRDGFQWFQQSLDESLRAREALADDLRAALQHKETLTLHFLPQVDITGEQIVGFEAQLRWQHPQHRYLTSSQLLRVAEESGLSIALGEWMLTQSCRVAQQWPDRFIAVSITPVQFYSPDFVERATAILQAQQCDPSRIELGINESVLFNQDAYSLGILLALRASGFTITVENFGVRYASIRHLNHFPVDKIKIDPSFIQHMGQDDNAAAIVESVIRLGHAMGVSVTARGVDSEEKRAALEQVGCNELQGPLFSKALSEASVATLLSAADSASSPVDGGR</sequence>
<evidence type="ECO:0000256" key="1">
    <source>
        <dbReference type="SAM" id="Phobius"/>
    </source>
</evidence>
<dbReference type="PANTHER" id="PTHR44757">
    <property type="entry name" value="DIGUANYLATE CYCLASE DGCP"/>
    <property type="match status" value="1"/>
</dbReference>
<dbReference type="InterPro" id="IPR000160">
    <property type="entry name" value="GGDEF_dom"/>
</dbReference>
<dbReference type="InterPro" id="IPR001633">
    <property type="entry name" value="EAL_dom"/>
</dbReference>